<sequence length="193" mass="21705">MNTALSVLILFMGCCHAQNSPALTKSGTSDENFERPCPVYDTYCIRQYFANNANCKVAYGPVPEPYYRAQSTSYIPVANITTILTNIQLKGLNGRIEEFYVNRETDKLVLTIEFRGLSLNSSFAYFRFQRRSREPVVTGDAVTVVYQSVVSSALSEIDANLLLAVREVFLTDGTFYPATFIQWNICDFGLKVL</sequence>
<organism evidence="2 3">
    <name type="scientific">Iphiclides podalirius</name>
    <name type="common">scarce swallowtail</name>
    <dbReference type="NCBI Taxonomy" id="110791"/>
    <lineage>
        <taxon>Eukaryota</taxon>
        <taxon>Metazoa</taxon>
        <taxon>Ecdysozoa</taxon>
        <taxon>Arthropoda</taxon>
        <taxon>Hexapoda</taxon>
        <taxon>Insecta</taxon>
        <taxon>Pterygota</taxon>
        <taxon>Neoptera</taxon>
        <taxon>Endopterygota</taxon>
        <taxon>Lepidoptera</taxon>
        <taxon>Glossata</taxon>
        <taxon>Ditrysia</taxon>
        <taxon>Papilionoidea</taxon>
        <taxon>Papilionidae</taxon>
        <taxon>Papilioninae</taxon>
        <taxon>Iphiclides</taxon>
    </lineage>
</organism>
<feature type="chain" id="PRO_5047120330" evidence="1">
    <location>
        <begin position="18"/>
        <end position="193"/>
    </location>
</feature>
<proteinExistence type="predicted"/>
<dbReference type="Pfam" id="PF07294">
    <property type="entry name" value="Fibroin_P25"/>
    <property type="match status" value="1"/>
</dbReference>
<evidence type="ECO:0000313" key="3">
    <source>
        <dbReference type="Proteomes" id="UP000837857"/>
    </source>
</evidence>
<name>A0ABN8IGJ2_9NEOP</name>
<evidence type="ECO:0000313" key="2">
    <source>
        <dbReference type="EMBL" id="CAH2055722.1"/>
    </source>
</evidence>
<keyword evidence="3" id="KW-1185">Reference proteome</keyword>
<feature type="signal peptide" evidence="1">
    <location>
        <begin position="1"/>
        <end position="17"/>
    </location>
</feature>
<protein>
    <submittedName>
        <fullName evidence="2">Uncharacterized protein</fullName>
    </submittedName>
</protein>
<keyword evidence="1" id="KW-0732">Signal</keyword>
<evidence type="ECO:0000256" key="1">
    <source>
        <dbReference type="SAM" id="SignalP"/>
    </source>
</evidence>
<dbReference type="EMBL" id="OW152834">
    <property type="protein sequence ID" value="CAH2055722.1"/>
    <property type="molecule type" value="Genomic_DNA"/>
</dbReference>
<accession>A0ABN8IGJ2</accession>
<dbReference type="InterPro" id="IPR009911">
    <property type="entry name" value="Fibroin_P25"/>
</dbReference>
<reference evidence="2" key="1">
    <citation type="submission" date="2022-03" db="EMBL/GenBank/DDBJ databases">
        <authorList>
            <person name="Martin H S."/>
        </authorList>
    </citation>
    <scope>NUCLEOTIDE SEQUENCE</scope>
</reference>
<gene>
    <name evidence="2" type="ORF">IPOD504_LOCUS9044</name>
</gene>
<feature type="non-terminal residue" evidence="2">
    <location>
        <position position="193"/>
    </location>
</feature>
<dbReference type="Proteomes" id="UP000837857">
    <property type="component" value="Chromosome 22"/>
</dbReference>